<feature type="compositionally biased region" description="Basic and acidic residues" evidence="1">
    <location>
        <begin position="54"/>
        <end position="70"/>
    </location>
</feature>
<gene>
    <name evidence="2" type="ORF">EP51_05430</name>
</gene>
<evidence type="ECO:0000313" key="2">
    <source>
        <dbReference type="EMBL" id="AII04072.1"/>
    </source>
</evidence>
<dbReference type="AlphaFoldDB" id="A0A076EFV2"/>
<feature type="region of interest" description="Disordered" evidence="1">
    <location>
        <begin position="1"/>
        <end position="102"/>
    </location>
</feature>
<evidence type="ECO:0000256" key="1">
    <source>
        <dbReference type="SAM" id="MobiDB-lite"/>
    </source>
</evidence>
<feature type="compositionally biased region" description="Pro residues" evidence="1">
    <location>
        <begin position="20"/>
        <end position="31"/>
    </location>
</feature>
<dbReference type="eggNOG" id="ENOG5031G5K">
    <property type="taxonomic scope" value="Bacteria"/>
</dbReference>
<reference evidence="2 3" key="1">
    <citation type="submission" date="2014-07" db="EMBL/GenBank/DDBJ databases">
        <title>Genome Sequence of Rhodococcus opacus Strain R7, a Biodegrader of Mono- and Polycyclic Aromatic Hydrocarbons.</title>
        <authorList>
            <person name="Di Gennaro P."/>
            <person name="Zampolli J."/>
            <person name="Presti I."/>
            <person name="Cappelletti M."/>
            <person name="D'Ursi P."/>
            <person name="Orro A."/>
            <person name="Mezzelani A."/>
            <person name="Milanesi L."/>
        </authorList>
    </citation>
    <scope>NUCLEOTIDE SEQUENCE [LARGE SCALE GENOMIC DNA]</scope>
    <source>
        <strain evidence="2 3">R7</strain>
    </source>
</reference>
<proteinExistence type="predicted"/>
<sequence length="102" mass="11226">MHAAKEQTFVRENEIHPTVRIPPPPADPPPLRQATHPDRSPTLAAGRCGAVRRPLADADPDRKSEGEDPSKSLSLPDDPIVWPDPSPLADWWDRVLGRPSTT</sequence>
<feature type="compositionally biased region" description="Basic and acidic residues" evidence="1">
    <location>
        <begin position="1"/>
        <end position="17"/>
    </location>
</feature>
<dbReference type="EMBL" id="CP008947">
    <property type="protein sequence ID" value="AII04072.1"/>
    <property type="molecule type" value="Genomic_DNA"/>
</dbReference>
<dbReference type="Proteomes" id="UP000028488">
    <property type="component" value="Chromosome"/>
</dbReference>
<protein>
    <submittedName>
        <fullName evidence="2">Uncharacterized protein</fullName>
    </submittedName>
</protein>
<accession>A0A076EFV2</accession>
<evidence type="ECO:0000313" key="3">
    <source>
        <dbReference type="Proteomes" id="UP000028488"/>
    </source>
</evidence>
<name>A0A076EFV2_RHOOP</name>
<organism evidence="2 3">
    <name type="scientific">Rhodococcus opacus</name>
    <name type="common">Nocardia opaca</name>
    <dbReference type="NCBI Taxonomy" id="37919"/>
    <lineage>
        <taxon>Bacteria</taxon>
        <taxon>Bacillati</taxon>
        <taxon>Actinomycetota</taxon>
        <taxon>Actinomycetes</taxon>
        <taxon>Mycobacteriales</taxon>
        <taxon>Nocardiaceae</taxon>
        <taxon>Rhodococcus</taxon>
    </lineage>
</organism>